<keyword evidence="3" id="KW-1185">Reference proteome</keyword>
<evidence type="ECO:0000313" key="2">
    <source>
        <dbReference type="EMBL" id="GCE10540.1"/>
    </source>
</evidence>
<organism evidence="2 3">
    <name type="scientific">Tengunoibacter tsumagoiensis</name>
    <dbReference type="NCBI Taxonomy" id="2014871"/>
    <lineage>
        <taxon>Bacteria</taxon>
        <taxon>Bacillati</taxon>
        <taxon>Chloroflexota</taxon>
        <taxon>Ktedonobacteria</taxon>
        <taxon>Ktedonobacterales</taxon>
        <taxon>Dictyobacteraceae</taxon>
        <taxon>Tengunoibacter</taxon>
    </lineage>
</organism>
<dbReference type="InterPro" id="IPR036457">
    <property type="entry name" value="PPM-type-like_dom_sf"/>
</dbReference>
<dbReference type="SUPFAM" id="SSF81606">
    <property type="entry name" value="PP2C-like"/>
    <property type="match status" value="2"/>
</dbReference>
<dbReference type="AlphaFoldDB" id="A0A401ZUY0"/>
<evidence type="ECO:0000313" key="3">
    <source>
        <dbReference type="Proteomes" id="UP000287352"/>
    </source>
</evidence>
<gene>
    <name evidence="2" type="ORF">KTT_03990</name>
</gene>
<dbReference type="RefSeq" id="WP_126578135.1">
    <property type="nucleotide sequence ID" value="NZ_BIFR01000001.1"/>
</dbReference>
<evidence type="ECO:0000259" key="1">
    <source>
        <dbReference type="Pfam" id="PF13672"/>
    </source>
</evidence>
<proteinExistence type="predicted"/>
<comment type="caution">
    <text evidence="2">The sequence shown here is derived from an EMBL/GenBank/DDBJ whole genome shotgun (WGS) entry which is preliminary data.</text>
</comment>
<sequence length="287" mass="32256">MPQDQPFSGSSILETDQGEDHFTRMPLTSSVVARLLSFRSREAQEQALPSQDYARIVYYKDGGSVSFCVCDGVSSSYKGDFAAYCLARYLVKWLQGLSSLEQAPQELKEELRSQLTRLAGEAQKQLVRLTIPHDTPTLVREVLEELCETYGSEAVFLCGRIDYEGPSSEQGQMGQALFCWMGNVTARLFVTSEQYIVLGETNDRHGRWSTLNGCRGELLTWKLALPNLERLIVYTDGLDQLGKQIPALDDEQWKEQAQQLLTLPGSDDMTAIDLQWQSIRPEEGLLS</sequence>
<reference evidence="3" key="1">
    <citation type="submission" date="2018-12" db="EMBL/GenBank/DDBJ databases">
        <title>Tengunoibacter tsumagoiensis gen. nov., sp. nov., Dictyobacter kobayashii sp. nov., D. alpinus sp. nov., and D. joshuensis sp. nov. and description of Dictyobacteraceae fam. nov. within the order Ktedonobacterales isolated from Tengu-no-mugimeshi.</title>
        <authorList>
            <person name="Wang C.M."/>
            <person name="Zheng Y."/>
            <person name="Sakai Y."/>
            <person name="Toyoda A."/>
            <person name="Minakuchi Y."/>
            <person name="Abe K."/>
            <person name="Yokota A."/>
            <person name="Yabe S."/>
        </authorList>
    </citation>
    <scope>NUCLEOTIDE SEQUENCE [LARGE SCALE GENOMIC DNA]</scope>
    <source>
        <strain evidence="3">Uno3</strain>
    </source>
</reference>
<name>A0A401ZUY0_9CHLR</name>
<dbReference type="EMBL" id="BIFR01000001">
    <property type="protein sequence ID" value="GCE10540.1"/>
    <property type="molecule type" value="Genomic_DNA"/>
</dbReference>
<feature type="domain" description="PPM-type phosphatase" evidence="1">
    <location>
        <begin position="44"/>
        <end position="239"/>
    </location>
</feature>
<accession>A0A401ZUY0</accession>
<dbReference type="OrthoDB" id="153070at2"/>
<protein>
    <recommendedName>
        <fullName evidence="1">PPM-type phosphatase domain-containing protein</fullName>
    </recommendedName>
</protein>
<dbReference type="InterPro" id="IPR001932">
    <property type="entry name" value="PPM-type_phosphatase-like_dom"/>
</dbReference>
<dbReference type="Pfam" id="PF13672">
    <property type="entry name" value="PP2C_2"/>
    <property type="match status" value="1"/>
</dbReference>
<dbReference type="Proteomes" id="UP000287352">
    <property type="component" value="Unassembled WGS sequence"/>
</dbReference>
<dbReference type="Gene3D" id="3.60.40.10">
    <property type="entry name" value="PPM-type phosphatase domain"/>
    <property type="match status" value="1"/>
</dbReference>